<reference evidence="3 4" key="1">
    <citation type="journal article" date="2014" name="Genome Announc.">
        <title>Draft Genome Sequence of Marine Flavobacterium Jejuia pallidilutea Strain 11shimoA1 and Pigmentation Mutants.</title>
        <authorList>
            <person name="Takatani N."/>
            <person name="Nakanishi M."/>
            <person name="Meirelles P."/>
            <person name="Mino S."/>
            <person name="Suda W."/>
            <person name="Oshima K."/>
            <person name="Hattori M."/>
            <person name="Ohkuma M."/>
            <person name="Hosokawa M."/>
            <person name="Miyashita K."/>
            <person name="Thompson F.L."/>
            <person name="Niwa A."/>
            <person name="Sawabe T."/>
            <person name="Sawabe T."/>
        </authorList>
    </citation>
    <scope>NUCLEOTIDE SEQUENCE [LARGE SCALE GENOMIC DNA]</scope>
    <source>
        <strain evidence="1 3">JCM 19301</strain>
        <strain evidence="2">JCM 19302</strain>
        <strain evidence="4">JCM19302</strain>
    </source>
</reference>
<comment type="caution">
    <text evidence="1">The sequence shown here is derived from an EMBL/GenBank/DDBJ whole genome shotgun (WGS) entry which is preliminary data.</text>
</comment>
<dbReference type="Proteomes" id="UP000029646">
    <property type="component" value="Unassembled WGS sequence"/>
</dbReference>
<evidence type="ECO:0000313" key="1">
    <source>
        <dbReference type="EMBL" id="GAL65484.1"/>
    </source>
</evidence>
<evidence type="ECO:0000313" key="2">
    <source>
        <dbReference type="EMBL" id="GAL70042.1"/>
    </source>
</evidence>
<protein>
    <submittedName>
        <fullName evidence="1">Uncharacterized protein</fullName>
    </submittedName>
</protein>
<gene>
    <name evidence="1" type="ORF">JCM19301_3944</name>
    <name evidence="2" type="ORF">JCM19302_2617</name>
</gene>
<evidence type="ECO:0000313" key="4">
    <source>
        <dbReference type="Proteomes" id="UP000029646"/>
    </source>
</evidence>
<dbReference type="EMBL" id="BBNS01000004">
    <property type="protein sequence ID" value="GAL70042.1"/>
    <property type="molecule type" value="Genomic_DNA"/>
</dbReference>
<sequence length="161" mass="18745">MISNIALDLNYDNIKSTDFKQELSVFFNNPIFSPKFALRLNEIIVYDDTLAFELLLPGDGYYQELEYLDLRFAVQNYSKAVVVEDSNFVKITHHSDFDLDGISDTAQEIIDGNYPYPYHLEFNSDSKVTVYIKQNFFDLEKDEWVLVELVGVFEKAIQEDI</sequence>
<dbReference type="AlphaFoldDB" id="A0A090VQB7"/>
<proteinExistence type="predicted"/>
<dbReference type="EMBL" id="BBNR01000001">
    <property type="protein sequence ID" value="GAL65484.1"/>
    <property type="molecule type" value="Genomic_DNA"/>
</dbReference>
<name>A0A090VQB7_9FLAO</name>
<accession>A0A090VQB7</accession>
<dbReference type="Proteomes" id="UP000029641">
    <property type="component" value="Unassembled WGS sequence"/>
</dbReference>
<evidence type="ECO:0000313" key="3">
    <source>
        <dbReference type="Proteomes" id="UP000029641"/>
    </source>
</evidence>
<organism evidence="1 3">
    <name type="scientific">Jejuia pallidilutea</name>
    <dbReference type="NCBI Taxonomy" id="504487"/>
    <lineage>
        <taxon>Bacteria</taxon>
        <taxon>Pseudomonadati</taxon>
        <taxon>Bacteroidota</taxon>
        <taxon>Flavobacteriia</taxon>
        <taxon>Flavobacteriales</taxon>
        <taxon>Flavobacteriaceae</taxon>
        <taxon>Jejuia</taxon>
    </lineage>
</organism>